<dbReference type="SMART" id="SM00317">
    <property type="entry name" value="SET"/>
    <property type="match status" value="1"/>
</dbReference>
<keyword evidence="11" id="KW-1185">Reference proteome</keyword>
<feature type="domain" description="Post-SET" evidence="10">
    <location>
        <begin position="236"/>
        <end position="252"/>
    </location>
</feature>
<dbReference type="SUPFAM" id="SSF82199">
    <property type="entry name" value="SET domain"/>
    <property type="match status" value="1"/>
</dbReference>
<dbReference type="SMART" id="SM00508">
    <property type="entry name" value="PostSET"/>
    <property type="match status" value="1"/>
</dbReference>
<dbReference type="GO" id="GO:0005694">
    <property type="term" value="C:chromosome"/>
    <property type="evidence" value="ECO:0007669"/>
    <property type="project" value="UniProtKB-SubCell"/>
</dbReference>
<evidence type="ECO:0000256" key="1">
    <source>
        <dbReference type="ARBA" id="ARBA00004286"/>
    </source>
</evidence>
<evidence type="ECO:0000313" key="12">
    <source>
        <dbReference type="WBParaSite" id="L893_g5780.t1"/>
    </source>
</evidence>
<evidence type="ECO:0000313" key="11">
    <source>
        <dbReference type="Proteomes" id="UP000095287"/>
    </source>
</evidence>
<dbReference type="PROSITE" id="PS50280">
    <property type="entry name" value="SET"/>
    <property type="match status" value="1"/>
</dbReference>
<name>A0A1I8AGR7_9BILA</name>
<dbReference type="InterPro" id="IPR003616">
    <property type="entry name" value="Post-SET_dom"/>
</dbReference>
<proteinExistence type="predicted"/>
<dbReference type="InterPro" id="IPR007728">
    <property type="entry name" value="Pre-SET_dom"/>
</dbReference>
<keyword evidence="5" id="KW-0949">S-adenosyl-L-methionine</keyword>
<dbReference type="PANTHER" id="PTHR46223:SF3">
    <property type="entry name" value="HISTONE-LYSINE N-METHYLTRANSFERASE SET-23"/>
    <property type="match status" value="1"/>
</dbReference>
<comment type="subcellular location">
    <subcellularLocation>
        <location evidence="1">Chromosome</location>
    </subcellularLocation>
</comment>
<evidence type="ECO:0000256" key="5">
    <source>
        <dbReference type="ARBA" id="ARBA00022691"/>
    </source>
</evidence>
<dbReference type="InterPro" id="IPR001214">
    <property type="entry name" value="SET_dom"/>
</dbReference>
<feature type="domain" description="SET" evidence="8">
    <location>
        <begin position="100"/>
        <end position="221"/>
    </location>
</feature>
<keyword evidence="4" id="KW-0808">Transferase</keyword>
<dbReference type="InterPro" id="IPR046341">
    <property type="entry name" value="SET_dom_sf"/>
</dbReference>
<evidence type="ECO:0000259" key="10">
    <source>
        <dbReference type="PROSITE" id="PS50868"/>
    </source>
</evidence>
<dbReference type="Gene3D" id="2.170.270.10">
    <property type="entry name" value="SET domain"/>
    <property type="match status" value="1"/>
</dbReference>
<dbReference type="Proteomes" id="UP000095287">
    <property type="component" value="Unplaced"/>
</dbReference>
<organism evidence="11 12">
    <name type="scientific">Steinernema glaseri</name>
    <dbReference type="NCBI Taxonomy" id="37863"/>
    <lineage>
        <taxon>Eukaryota</taxon>
        <taxon>Metazoa</taxon>
        <taxon>Ecdysozoa</taxon>
        <taxon>Nematoda</taxon>
        <taxon>Chromadorea</taxon>
        <taxon>Rhabditida</taxon>
        <taxon>Tylenchina</taxon>
        <taxon>Panagrolaimomorpha</taxon>
        <taxon>Strongyloidoidea</taxon>
        <taxon>Steinernematidae</taxon>
        <taxon>Steinernema</taxon>
    </lineage>
</organism>
<keyword evidence="7" id="KW-0862">Zinc</keyword>
<dbReference type="GO" id="GO:0008270">
    <property type="term" value="F:zinc ion binding"/>
    <property type="evidence" value="ECO:0007669"/>
    <property type="project" value="InterPro"/>
</dbReference>
<evidence type="ECO:0000256" key="6">
    <source>
        <dbReference type="ARBA" id="ARBA00022723"/>
    </source>
</evidence>
<feature type="domain" description="Pre-SET" evidence="9">
    <location>
        <begin position="34"/>
        <end position="97"/>
    </location>
</feature>
<dbReference type="Pfam" id="PF05033">
    <property type="entry name" value="Pre-SET"/>
    <property type="match status" value="1"/>
</dbReference>
<dbReference type="PROSITE" id="PS50867">
    <property type="entry name" value="PRE_SET"/>
    <property type="match status" value="1"/>
</dbReference>
<dbReference type="PROSITE" id="PS50868">
    <property type="entry name" value="POST_SET"/>
    <property type="match status" value="1"/>
</dbReference>
<dbReference type="AlphaFoldDB" id="A0A1I8AGR7"/>
<dbReference type="PANTHER" id="PTHR46223">
    <property type="entry name" value="HISTONE-LYSINE N-METHYLTRANSFERASE SUV39H"/>
    <property type="match status" value="1"/>
</dbReference>
<dbReference type="Pfam" id="PF00856">
    <property type="entry name" value="SET"/>
    <property type="match status" value="1"/>
</dbReference>
<dbReference type="GO" id="GO:0032259">
    <property type="term" value="P:methylation"/>
    <property type="evidence" value="ECO:0007669"/>
    <property type="project" value="UniProtKB-KW"/>
</dbReference>
<keyword evidence="2" id="KW-0158">Chromosome</keyword>
<evidence type="ECO:0000259" key="9">
    <source>
        <dbReference type="PROSITE" id="PS50867"/>
    </source>
</evidence>
<keyword evidence="3" id="KW-0489">Methyltransferase</keyword>
<evidence type="ECO:0000256" key="7">
    <source>
        <dbReference type="ARBA" id="ARBA00022833"/>
    </source>
</evidence>
<dbReference type="WBParaSite" id="L893_g5780.t1">
    <property type="protein sequence ID" value="L893_g5780.t1"/>
    <property type="gene ID" value="L893_g5780"/>
</dbReference>
<dbReference type="InterPro" id="IPR050973">
    <property type="entry name" value="H3K9_Histone-Lys_N-MTase"/>
</dbReference>
<evidence type="ECO:0000256" key="3">
    <source>
        <dbReference type="ARBA" id="ARBA00022603"/>
    </source>
</evidence>
<dbReference type="GO" id="GO:0042054">
    <property type="term" value="F:histone methyltransferase activity"/>
    <property type="evidence" value="ECO:0007669"/>
    <property type="project" value="InterPro"/>
</dbReference>
<accession>A0A1I8AGR7</accession>
<evidence type="ECO:0000256" key="4">
    <source>
        <dbReference type="ARBA" id="ARBA00022679"/>
    </source>
</evidence>
<protein>
    <submittedName>
        <fullName evidence="12">Histone-lysine N-methyltransferase SETMAR</fullName>
    </submittedName>
</protein>
<evidence type="ECO:0000259" key="8">
    <source>
        <dbReference type="PROSITE" id="PS50280"/>
    </source>
</evidence>
<sequence>IMGNFYCEDSYYEVPTLVPGPGVDDEKLFEEHFVGCACLKAKCDSSCPCVQYTKVEANYDEDGRLADDGIDSIVECSDNCGCALLPKPCGNRVVQNGIRVELQLRGASGKGLGVVAGETIKKNTFVCEYAGELISKEEVEKRHSPEAVHNYTFTIKEHVQAGTISSYIDARLNGNISRFINHGCDPNLVPCIVRFNSEAPHAALFACRQIEKGEELCYDYGPLESGDISGDVSLERRKRCHCGARNCRGFLPMSKSATA</sequence>
<reference evidence="12" key="1">
    <citation type="submission" date="2016-11" db="UniProtKB">
        <authorList>
            <consortium name="WormBaseParasite"/>
        </authorList>
    </citation>
    <scope>IDENTIFICATION</scope>
</reference>
<dbReference type="GO" id="GO:0005634">
    <property type="term" value="C:nucleus"/>
    <property type="evidence" value="ECO:0007669"/>
    <property type="project" value="InterPro"/>
</dbReference>
<keyword evidence="6" id="KW-0479">Metal-binding</keyword>
<evidence type="ECO:0000256" key="2">
    <source>
        <dbReference type="ARBA" id="ARBA00022454"/>
    </source>
</evidence>